<dbReference type="EMBL" id="QAYG01000016">
    <property type="protein sequence ID" value="PTW53573.1"/>
    <property type="molecule type" value="Genomic_DNA"/>
</dbReference>
<gene>
    <name evidence="1" type="ORF">C8N35_11628</name>
</gene>
<name>A0A2T5UQ01_9HYPH</name>
<dbReference type="OrthoDB" id="8303674at2"/>
<proteinExistence type="predicted"/>
<evidence type="ECO:0000313" key="2">
    <source>
        <dbReference type="Proteomes" id="UP000244081"/>
    </source>
</evidence>
<dbReference type="RefSeq" id="WP_107992095.1">
    <property type="nucleotide sequence ID" value="NZ_QAYG01000016.1"/>
</dbReference>
<sequence>MAVSTYLANLMLDAGMRGIAPAVPDKLYVSLHTADPGKTGAGEVTPEAWPAYARQDATAGGELGAAFLPAADSGTSNKQKLLFPALDGADPVEVTHFGVWTDVGGGTYLYGGELEKARTIETSDEAVIYAGSVTLSVA</sequence>
<organism evidence="1 2">
    <name type="scientific">Breoghania corrubedonensis</name>
    <dbReference type="NCBI Taxonomy" id="665038"/>
    <lineage>
        <taxon>Bacteria</taxon>
        <taxon>Pseudomonadati</taxon>
        <taxon>Pseudomonadota</taxon>
        <taxon>Alphaproteobacteria</taxon>
        <taxon>Hyphomicrobiales</taxon>
        <taxon>Stappiaceae</taxon>
        <taxon>Breoghania</taxon>
    </lineage>
</organism>
<reference evidence="1 2" key="1">
    <citation type="submission" date="2018-04" db="EMBL/GenBank/DDBJ databases">
        <title>Genomic Encyclopedia of Archaeal and Bacterial Type Strains, Phase II (KMG-II): from individual species to whole genera.</title>
        <authorList>
            <person name="Goeker M."/>
        </authorList>
    </citation>
    <scope>NUCLEOTIDE SEQUENCE [LARGE SCALE GENOMIC DNA]</scope>
    <source>
        <strain evidence="1 2">DSM 23382</strain>
    </source>
</reference>
<comment type="caution">
    <text evidence="1">The sequence shown here is derived from an EMBL/GenBank/DDBJ whole genome shotgun (WGS) entry which is preliminary data.</text>
</comment>
<keyword evidence="2" id="KW-1185">Reference proteome</keyword>
<dbReference type="Pfam" id="PF23140">
    <property type="entry name" value="Gp80"/>
    <property type="match status" value="1"/>
</dbReference>
<accession>A0A2T5UQ01</accession>
<dbReference type="Proteomes" id="UP000244081">
    <property type="component" value="Unassembled WGS sequence"/>
</dbReference>
<protein>
    <submittedName>
        <fullName evidence="1">Uncharacterized protein</fullName>
    </submittedName>
</protein>
<dbReference type="InterPro" id="IPR056908">
    <property type="entry name" value="Gp80-like"/>
</dbReference>
<evidence type="ECO:0000313" key="1">
    <source>
        <dbReference type="EMBL" id="PTW53573.1"/>
    </source>
</evidence>
<dbReference type="AlphaFoldDB" id="A0A2T5UQ01"/>